<proteinExistence type="inferred from homology"/>
<dbReference type="SUPFAM" id="SSF82057">
    <property type="entry name" value="Prokaryotic SH3-related domain"/>
    <property type="match status" value="1"/>
</dbReference>
<dbReference type="PANTHER" id="PTHR33308">
    <property type="entry name" value="PEPTIDOGLYCAN HYDROLASE FLGJ"/>
    <property type="match status" value="1"/>
</dbReference>
<accession>A0A1H9QPQ1</accession>
<dbReference type="AlphaFoldDB" id="A0A1H9QPQ1"/>
<evidence type="ECO:0000256" key="2">
    <source>
        <dbReference type="ARBA" id="ARBA00022801"/>
    </source>
</evidence>
<keyword evidence="2 5" id="KW-0378">Hydrolase</keyword>
<evidence type="ECO:0000256" key="3">
    <source>
        <dbReference type="SAM" id="SignalP"/>
    </source>
</evidence>
<dbReference type="Gene3D" id="2.30.30.170">
    <property type="match status" value="6"/>
</dbReference>
<dbReference type="RefSeq" id="WP_245706212.1">
    <property type="nucleotide sequence ID" value="NZ_FOHA01000002.1"/>
</dbReference>
<dbReference type="InterPro" id="IPR051056">
    <property type="entry name" value="Glycosyl_Hydrolase_73"/>
</dbReference>
<feature type="domain" description="Mannosyl-glycoprotein endo-beta-N-acetylglucosamidase-like" evidence="4">
    <location>
        <begin position="132"/>
        <end position="291"/>
    </location>
</feature>
<gene>
    <name evidence="5" type="ORF">SAMN04488559_102207</name>
</gene>
<evidence type="ECO:0000256" key="1">
    <source>
        <dbReference type="ARBA" id="ARBA00010266"/>
    </source>
</evidence>
<keyword evidence="3" id="KW-0732">Signal</keyword>
<reference evidence="5 6" key="1">
    <citation type="submission" date="2016-10" db="EMBL/GenBank/DDBJ databases">
        <authorList>
            <person name="de Groot N.N."/>
        </authorList>
    </citation>
    <scope>NUCLEOTIDE SEQUENCE [LARGE SCALE GENOMIC DNA]</scope>
    <source>
        <strain evidence="5 6">DSM 13760</strain>
    </source>
</reference>
<dbReference type="InterPro" id="IPR002901">
    <property type="entry name" value="MGlyc_endo_b_GlcNAc-like_dom"/>
</dbReference>
<feature type="chain" id="PRO_5011623224" evidence="3">
    <location>
        <begin position="37"/>
        <end position="867"/>
    </location>
</feature>
<dbReference type="PANTHER" id="PTHR33308:SF9">
    <property type="entry name" value="PEPTIDOGLYCAN HYDROLASE FLGJ"/>
    <property type="match status" value="1"/>
</dbReference>
<comment type="similarity">
    <text evidence="1">Belongs to the glycosyl hydrolase 73 family.</text>
</comment>
<organism evidence="5 6">
    <name type="scientific">Isobaculum melis</name>
    <dbReference type="NCBI Taxonomy" id="142588"/>
    <lineage>
        <taxon>Bacteria</taxon>
        <taxon>Bacillati</taxon>
        <taxon>Bacillota</taxon>
        <taxon>Bacilli</taxon>
        <taxon>Lactobacillales</taxon>
        <taxon>Carnobacteriaceae</taxon>
        <taxon>Isobaculum</taxon>
    </lineage>
</organism>
<dbReference type="Gene3D" id="4.10.80.30">
    <property type="entry name" value="DNA polymerase, domain 6"/>
    <property type="match status" value="1"/>
</dbReference>
<feature type="signal peptide" evidence="3">
    <location>
        <begin position="1"/>
        <end position="36"/>
    </location>
</feature>
<dbReference type="EMBL" id="FOHA01000002">
    <property type="protein sequence ID" value="SER62424.1"/>
    <property type="molecule type" value="Genomic_DNA"/>
</dbReference>
<sequence length="867" mass="95847">MAKKNNLFKNLTLKTIIAATVISPLASSLLTHQVLAETTENIDKLDKDAVIQNEVPSTDIKEEVTEEETETTVVPDFPVEEEATTPLQEENQAPIGGPPVKIEPEKTAENTYDQEANLQLVIDSLQNQPNLMFRSVSSQQQFINKIAGHAQQNAKKYNLYASVMIAQAIVESFWGGSKLSLAPHNNLFGIKGSYNGQSSYFWTKEWENGQYIDVYAAFRKYPSYLESLEDNAQLLRYGINGAPAFYNGTWIENTTSYRDATQWLQGRYATSPVYANTLNSIIATYNLTQYDNGTINHAVQSNVATDFGAKISPNAEIFHMSANGGLLTKVNGSVVSKVAPYNYRVTLGRKATTTTGQVYYLVLVNNVGYCWIEGKYLTISQTVTKTEKLNANAIITKNSSRFGMTNGKYIDPLQSNWSTLQYQKVKLTQAATTANGKKYYLAVNYKTGVGMAWIPAENVSLSETIVKTEKVNSNAMIHTNANRYGLYGKDMDIIRSNWSSFVNQKVKVSTIATSSSGKQFYLVNNYKTGVGMAWIPAENILLTETVVETKAMNEVGVITAAGNKYGLYDTSLDPLGSNWSSYVNQKVKIASVATTATGKKYYLLRNYSNNTGIAWIPAGNVAISDRVTSTKSIDTVALLKKNGNKYGLYGKDMDVLTGNWSAYLNKQVKVSSVAKTANGKEYYLVKDYNTNVGIAWIAADALELPEEIVKKETVNFEGIIKTDSARYGATSSHIDVINSTWTSMLGSRVKMTQMITTNKGNQYYLLINYTTNTGMAWIPVENVSVSYAVTGVSSVNLEGVITKDTKRYGLYDKSMDELPSTWTQFLNKKVKLSSVATTKDGQKFYLVKNYDTGVGMAWIPATNVSVK</sequence>
<dbReference type="STRING" id="142588.SAMN04488559_102207"/>
<dbReference type="Gene3D" id="1.10.530.10">
    <property type="match status" value="1"/>
</dbReference>
<name>A0A1H9QPQ1_9LACT</name>
<dbReference type="SMART" id="SM00047">
    <property type="entry name" value="LYZ2"/>
    <property type="match status" value="1"/>
</dbReference>
<evidence type="ECO:0000313" key="5">
    <source>
        <dbReference type="EMBL" id="SER62424.1"/>
    </source>
</evidence>
<dbReference type="Pfam" id="PF01832">
    <property type="entry name" value="Glucosaminidase"/>
    <property type="match status" value="1"/>
</dbReference>
<protein>
    <submittedName>
        <fullName evidence="5">Flagellum-specific peptidoglycan hydrolase FlgJ</fullName>
    </submittedName>
</protein>
<keyword evidence="6" id="KW-1185">Reference proteome</keyword>
<evidence type="ECO:0000259" key="4">
    <source>
        <dbReference type="SMART" id="SM00047"/>
    </source>
</evidence>
<dbReference type="GO" id="GO:0004040">
    <property type="term" value="F:amidase activity"/>
    <property type="evidence" value="ECO:0007669"/>
    <property type="project" value="InterPro"/>
</dbReference>
<evidence type="ECO:0000313" key="6">
    <source>
        <dbReference type="Proteomes" id="UP000198948"/>
    </source>
</evidence>
<dbReference type="Proteomes" id="UP000198948">
    <property type="component" value="Unassembled WGS sequence"/>
</dbReference>
<dbReference type="InterPro" id="IPR038200">
    <property type="entry name" value="GW_dom_sf"/>
</dbReference>